<organism evidence="8 9">
    <name type="scientific">Xylanibacillus composti</name>
    <dbReference type="NCBI Taxonomy" id="1572762"/>
    <lineage>
        <taxon>Bacteria</taxon>
        <taxon>Bacillati</taxon>
        <taxon>Bacillota</taxon>
        <taxon>Bacilli</taxon>
        <taxon>Bacillales</taxon>
        <taxon>Paenibacillaceae</taxon>
        <taxon>Xylanibacillus</taxon>
    </lineage>
</organism>
<keyword evidence="3" id="KW-1003">Cell membrane</keyword>
<evidence type="ECO:0000256" key="5">
    <source>
        <dbReference type="ARBA" id="ARBA00022989"/>
    </source>
</evidence>
<feature type="transmembrane region" description="Helical" evidence="7">
    <location>
        <begin position="12"/>
        <end position="35"/>
    </location>
</feature>
<dbReference type="PANTHER" id="PTHR43663:SF2">
    <property type="entry name" value="CHROMATE TRANSPORT PROTEIN-RELATED"/>
    <property type="match status" value="1"/>
</dbReference>
<dbReference type="AlphaFoldDB" id="A0A8J4M1I5"/>
<evidence type="ECO:0000256" key="6">
    <source>
        <dbReference type="ARBA" id="ARBA00023136"/>
    </source>
</evidence>
<gene>
    <name evidence="8" type="ORF">XYCOK13_09140</name>
</gene>
<evidence type="ECO:0000256" key="3">
    <source>
        <dbReference type="ARBA" id="ARBA00022475"/>
    </source>
</evidence>
<comment type="caution">
    <text evidence="8">The sequence shown here is derived from an EMBL/GenBank/DDBJ whole genome shotgun (WGS) entry which is preliminary data.</text>
</comment>
<evidence type="ECO:0000256" key="4">
    <source>
        <dbReference type="ARBA" id="ARBA00022692"/>
    </source>
</evidence>
<keyword evidence="6 7" id="KW-0472">Membrane</keyword>
<evidence type="ECO:0000256" key="2">
    <source>
        <dbReference type="ARBA" id="ARBA00005262"/>
    </source>
</evidence>
<dbReference type="Proteomes" id="UP000677918">
    <property type="component" value="Unassembled WGS sequence"/>
</dbReference>
<sequence>MFRNNNGKLLLQIWITFLRIGSVTFGGGYTIITLLEREAAEKRKWLKASEIADIVAVAGSIPGGIAINSATFAGYRLAGTLGAIGACSYPVRCEFFSMFYL</sequence>
<dbReference type="InterPro" id="IPR003370">
    <property type="entry name" value="Chromate_transpt"/>
</dbReference>
<reference evidence="8" key="1">
    <citation type="submission" date="2021-04" db="EMBL/GenBank/DDBJ databases">
        <title>Draft genome sequence of Xylanibacillus composti strain K13.</title>
        <authorList>
            <person name="Uke A."/>
            <person name="Chhe C."/>
            <person name="Baramee S."/>
            <person name="Kosugi A."/>
        </authorList>
    </citation>
    <scope>NUCLEOTIDE SEQUENCE</scope>
    <source>
        <strain evidence="8">K13</strain>
    </source>
</reference>
<evidence type="ECO:0000256" key="1">
    <source>
        <dbReference type="ARBA" id="ARBA00004651"/>
    </source>
</evidence>
<dbReference type="GO" id="GO:0015109">
    <property type="term" value="F:chromate transmembrane transporter activity"/>
    <property type="evidence" value="ECO:0007669"/>
    <property type="project" value="InterPro"/>
</dbReference>
<comment type="subcellular location">
    <subcellularLocation>
        <location evidence="1">Cell membrane</location>
        <topology evidence="1">Multi-pass membrane protein</topology>
    </subcellularLocation>
</comment>
<evidence type="ECO:0000313" key="9">
    <source>
        <dbReference type="Proteomes" id="UP000677918"/>
    </source>
</evidence>
<keyword evidence="9" id="KW-1185">Reference proteome</keyword>
<comment type="similarity">
    <text evidence="2">Belongs to the chromate ion transporter (CHR) (TC 2.A.51) family.</text>
</comment>
<evidence type="ECO:0008006" key="10">
    <source>
        <dbReference type="Google" id="ProtNLM"/>
    </source>
</evidence>
<keyword evidence="5 7" id="KW-1133">Transmembrane helix</keyword>
<dbReference type="Pfam" id="PF02417">
    <property type="entry name" value="Chromate_transp"/>
    <property type="match status" value="1"/>
</dbReference>
<accession>A0A8J4M1I5</accession>
<name>A0A8J4M1I5_9BACL</name>
<evidence type="ECO:0000313" key="8">
    <source>
        <dbReference type="EMBL" id="GIQ68090.1"/>
    </source>
</evidence>
<protein>
    <recommendedName>
        <fullName evidence="10">Chromate transporter</fullName>
    </recommendedName>
</protein>
<dbReference type="RefSeq" id="WP_213410709.1">
    <property type="nucleotide sequence ID" value="NZ_BOVK01000012.1"/>
</dbReference>
<dbReference type="InterPro" id="IPR052518">
    <property type="entry name" value="CHR_Transporter"/>
</dbReference>
<proteinExistence type="inferred from homology"/>
<dbReference type="PANTHER" id="PTHR43663">
    <property type="entry name" value="CHROMATE TRANSPORT PROTEIN-RELATED"/>
    <property type="match status" value="1"/>
</dbReference>
<evidence type="ECO:0000256" key="7">
    <source>
        <dbReference type="SAM" id="Phobius"/>
    </source>
</evidence>
<keyword evidence="4 7" id="KW-0812">Transmembrane</keyword>
<dbReference type="GO" id="GO:0005886">
    <property type="term" value="C:plasma membrane"/>
    <property type="evidence" value="ECO:0007669"/>
    <property type="project" value="UniProtKB-SubCell"/>
</dbReference>
<dbReference type="EMBL" id="BOVK01000012">
    <property type="protein sequence ID" value="GIQ68090.1"/>
    <property type="molecule type" value="Genomic_DNA"/>
</dbReference>